<dbReference type="Proteomes" id="UP001560293">
    <property type="component" value="Unassembled WGS sequence"/>
</dbReference>
<dbReference type="PRINTS" id="PR00035">
    <property type="entry name" value="HTHGNTR"/>
</dbReference>
<feature type="domain" description="HTH gntR-type" evidence="4">
    <location>
        <begin position="14"/>
        <end position="81"/>
    </location>
</feature>
<proteinExistence type="predicted"/>
<dbReference type="PANTHER" id="PTHR43537">
    <property type="entry name" value="TRANSCRIPTIONAL REGULATOR, GNTR FAMILY"/>
    <property type="match status" value="1"/>
</dbReference>
<dbReference type="CDD" id="cd07377">
    <property type="entry name" value="WHTH_GntR"/>
    <property type="match status" value="1"/>
</dbReference>
<evidence type="ECO:0000313" key="5">
    <source>
        <dbReference type="EMBL" id="MEX6463309.1"/>
    </source>
</evidence>
<dbReference type="InterPro" id="IPR008920">
    <property type="entry name" value="TF_FadR/GntR_C"/>
</dbReference>
<dbReference type="Gene3D" id="1.20.120.530">
    <property type="entry name" value="GntR ligand-binding domain-like"/>
    <property type="match status" value="1"/>
</dbReference>
<dbReference type="PROSITE" id="PS50949">
    <property type="entry name" value="HTH_GNTR"/>
    <property type="match status" value="1"/>
</dbReference>
<dbReference type="Gene3D" id="1.10.10.10">
    <property type="entry name" value="Winged helix-like DNA-binding domain superfamily/Winged helix DNA-binding domain"/>
    <property type="match status" value="1"/>
</dbReference>
<evidence type="ECO:0000256" key="3">
    <source>
        <dbReference type="ARBA" id="ARBA00023163"/>
    </source>
</evidence>
<reference evidence="6" key="1">
    <citation type="submission" date="2024-07" db="EMBL/GenBank/DDBJ databases">
        <title>Pseudomonas strain that inhibits Aeromonas fish pathogens.</title>
        <authorList>
            <person name="Wildschutte H."/>
        </authorList>
    </citation>
    <scope>NUCLEOTIDE SEQUENCE [LARGE SCALE GENOMIC DNA]</scope>
    <source>
        <strain evidence="6">n60</strain>
    </source>
</reference>
<name>A0ABV3YEC4_9ACTN</name>
<keyword evidence="2" id="KW-0238">DNA-binding</keyword>
<dbReference type="InterPro" id="IPR011711">
    <property type="entry name" value="GntR_C"/>
</dbReference>
<evidence type="ECO:0000256" key="2">
    <source>
        <dbReference type="ARBA" id="ARBA00023125"/>
    </source>
</evidence>
<keyword evidence="6" id="KW-1185">Reference proteome</keyword>
<gene>
    <name evidence="5" type="ORF">AB6N35_02915</name>
</gene>
<dbReference type="SUPFAM" id="SSF48008">
    <property type="entry name" value="GntR ligand-binding domain-like"/>
    <property type="match status" value="1"/>
</dbReference>
<comment type="caution">
    <text evidence="5">The sequence shown here is derived from an EMBL/GenBank/DDBJ whole genome shotgun (WGS) entry which is preliminary data.</text>
</comment>
<dbReference type="InterPro" id="IPR000524">
    <property type="entry name" value="Tscrpt_reg_HTH_GntR"/>
</dbReference>
<dbReference type="SUPFAM" id="SSF46785">
    <property type="entry name" value="Winged helix' DNA-binding domain"/>
    <property type="match status" value="1"/>
</dbReference>
<dbReference type="SMART" id="SM00345">
    <property type="entry name" value="HTH_GNTR"/>
    <property type="match status" value="1"/>
</dbReference>
<evidence type="ECO:0000256" key="1">
    <source>
        <dbReference type="ARBA" id="ARBA00023015"/>
    </source>
</evidence>
<sequence length="248" mass="27206">MNTTAVPDEASSEVNLVDRVYRRLRTDIIEARFQAGAPLRERELAERLQVSRVPIREALPRLEAGGFVRIEPRRPAVVTHVSFDDLDELFELRAPIEATVARLAAARVAEGADPAPLLDLLAEARDALRATDPHATDSRVTGPDARAAADAHEHFMCCNGQLHAQIVALAGNPLLEQVIAPLADRTDRLNSVSQHRDRTSRHEEHVLLVEAIATGNTELAGSCAVVHIERERRRAMAALPAHPHFAGR</sequence>
<dbReference type="RefSeq" id="WP_061228886.1">
    <property type="nucleotide sequence ID" value="NZ_JBFTEZ010000002.1"/>
</dbReference>
<keyword evidence="3" id="KW-0804">Transcription</keyword>
<evidence type="ECO:0000259" key="4">
    <source>
        <dbReference type="PROSITE" id="PS50949"/>
    </source>
</evidence>
<dbReference type="EMBL" id="JBFTEZ010000002">
    <property type="protein sequence ID" value="MEX6463309.1"/>
    <property type="molecule type" value="Genomic_DNA"/>
</dbReference>
<organism evidence="5 6">
    <name type="scientific">Dietzia cinnamea</name>
    <dbReference type="NCBI Taxonomy" id="321318"/>
    <lineage>
        <taxon>Bacteria</taxon>
        <taxon>Bacillati</taxon>
        <taxon>Actinomycetota</taxon>
        <taxon>Actinomycetes</taxon>
        <taxon>Mycobacteriales</taxon>
        <taxon>Dietziaceae</taxon>
        <taxon>Dietzia</taxon>
    </lineage>
</organism>
<evidence type="ECO:0000313" key="6">
    <source>
        <dbReference type="Proteomes" id="UP001560293"/>
    </source>
</evidence>
<dbReference type="PANTHER" id="PTHR43537:SF49">
    <property type="entry name" value="TRANSCRIPTIONAL REGULATORY PROTEIN"/>
    <property type="match status" value="1"/>
</dbReference>
<dbReference type="Pfam" id="PF00392">
    <property type="entry name" value="GntR"/>
    <property type="match status" value="1"/>
</dbReference>
<dbReference type="InterPro" id="IPR036388">
    <property type="entry name" value="WH-like_DNA-bd_sf"/>
</dbReference>
<keyword evidence="1" id="KW-0805">Transcription regulation</keyword>
<dbReference type="InterPro" id="IPR036390">
    <property type="entry name" value="WH_DNA-bd_sf"/>
</dbReference>
<accession>A0ABV3YEC4</accession>
<protein>
    <submittedName>
        <fullName evidence="5">GntR family transcriptional regulator</fullName>
    </submittedName>
</protein>
<dbReference type="SMART" id="SM00895">
    <property type="entry name" value="FCD"/>
    <property type="match status" value="1"/>
</dbReference>
<dbReference type="Pfam" id="PF07729">
    <property type="entry name" value="FCD"/>
    <property type="match status" value="1"/>
</dbReference>